<dbReference type="PROSITE" id="PS50835">
    <property type="entry name" value="IG_LIKE"/>
    <property type="match status" value="1"/>
</dbReference>
<sequence length="327" mass="36400">SPDVLIETVNTTSTDSDFSLRCYAKGVPNNYSFYDWVQHWPGYGIVATYPPDGNSLKLFRVSYQYSGIWYCSVSNGIADYATQSIKKNASVDILIKDAPVLAQPNLPSGSIYTVKVAKSDRDTFIKLHIYSNSGPVRVHVYPLENGIRTKDEFEVRGLYQGLILLPVFEHYITTQGIIANVSLEVNENVESSRYVVMIQNDFKETLLTVELTKDLQTEQTYSVGAIVGSVVGGVALCLLLVLLVICIKRLRSSRISKIPAQATGSQSKDTDRHSSESAVHYEMDTIQQYLDIQDTIDQGSDLAAHYETLETNKTSLGNAYEDLVKKQ</sequence>
<protein>
    <recommendedName>
        <fullName evidence="2">Ig-like domain-containing protein</fullName>
    </recommendedName>
</protein>
<gene>
    <name evidence="3" type="ORF">MAR_021937</name>
</gene>
<keyword evidence="1" id="KW-1133">Transmembrane helix</keyword>
<dbReference type="InterPro" id="IPR007110">
    <property type="entry name" value="Ig-like_dom"/>
</dbReference>
<evidence type="ECO:0000259" key="2">
    <source>
        <dbReference type="PROSITE" id="PS50835"/>
    </source>
</evidence>
<evidence type="ECO:0000313" key="4">
    <source>
        <dbReference type="Proteomes" id="UP001164746"/>
    </source>
</evidence>
<dbReference type="Proteomes" id="UP001164746">
    <property type="component" value="Chromosome 5"/>
</dbReference>
<keyword evidence="4" id="KW-1185">Reference proteome</keyword>
<name>A0ABY7E9A6_MYAAR</name>
<keyword evidence="1" id="KW-0472">Membrane</keyword>
<organism evidence="3 4">
    <name type="scientific">Mya arenaria</name>
    <name type="common">Soft-shell clam</name>
    <dbReference type="NCBI Taxonomy" id="6604"/>
    <lineage>
        <taxon>Eukaryota</taxon>
        <taxon>Metazoa</taxon>
        <taxon>Spiralia</taxon>
        <taxon>Lophotrochozoa</taxon>
        <taxon>Mollusca</taxon>
        <taxon>Bivalvia</taxon>
        <taxon>Autobranchia</taxon>
        <taxon>Heteroconchia</taxon>
        <taxon>Euheterodonta</taxon>
        <taxon>Imparidentia</taxon>
        <taxon>Neoheterodontei</taxon>
        <taxon>Myida</taxon>
        <taxon>Myoidea</taxon>
        <taxon>Myidae</taxon>
        <taxon>Mya</taxon>
    </lineage>
</organism>
<feature type="transmembrane region" description="Helical" evidence="1">
    <location>
        <begin position="221"/>
        <end position="247"/>
    </location>
</feature>
<evidence type="ECO:0000313" key="3">
    <source>
        <dbReference type="EMBL" id="WAR06568.1"/>
    </source>
</evidence>
<reference evidence="3" key="1">
    <citation type="submission" date="2022-11" db="EMBL/GenBank/DDBJ databases">
        <title>Centuries of genome instability and evolution in soft-shell clam transmissible cancer (bioRxiv).</title>
        <authorList>
            <person name="Hart S.F.M."/>
            <person name="Yonemitsu M.A."/>
            <person name="Giersch R.M."/>
            <person name="Beal B.F."/>
            <person name="Arriagada G."/>
            <person name="Davis B.W."/>
            <person name="Ostrander E.A."/>
            <person name="Goff S.P."/>
            <person name="Metzger M.J."/>
        </authorList>
    </citation>
    <scope>NUCLEOTIDE SEQUENCE</scope>
    <source>
        <strain evidence="3">MELC-2E11</strain>
        <tissue evidence="3">Siphon/mantle</tissue>
    </source>
</reference>
<keyword evidence="1" id="KW-0812">Transmembrane</keyword>
<feature type="domain" description="Ig-like" evidence="2">
    <location>
        <begin position="2"/>
        <end position="92"/>
    </location>
</feature>
<accession>A0ABY7E9A6</accession>
<dbReference type="SUPFAM" id="SSF48726">
    <property type="entry name" value="Immunoglobulin"/>
    <property type="match status" value="1"/>
</dbReference>
<dbReference type="EMBL" id="CP111016">
    <property type="protein sequence ID" value="WAR06568.1"/>
    <property type="molecule type" value="Genomic_DNA"/>
</dbReference>
<dbReference type="InterPro" id="IPR036179">
    <property type="entry name" value="Ig-like_dom_sf"/>
</dbReference>
<proteinExistence type="predicted"/>
<evidence type="ECO:0000256" key="1">
    <source>
        <dbReference type="SAM" id="Phobius"/>
    </source>
</evidence>
<feature type="non-terminal residue" evidence="3">
    <location>
        <position position="327"/>
    </location>
</feature>